<evidence type="ECO:0000256" key="2">
    <source>
        <dbReference type="SAM" id="SignalP"/>
    </source>
</evidence>
<dbReference type="PANTHER" id="PTHR23201:SF118">
    <property type="entry name" value="GIBBERELLIN STIMULATED TRANSCRIPT RELATED PROTEIN 1"/>
    <property type="match status" value="1"/>
</dbReference>
<dbReference type="Pfam" id="PF02704">
    <property type="entry name" value="GASA"/>
    <property type="match status" value="2"/>
</dbReference>
<dbReference type="Proteomes" id="UP000507245">
    <property type="component" value="Unassembled WGS sequence"/>
</dbReference>
<keyword evidence="4" id="KW-1185">Reference proteome</keyword>
<evidence type="ECO:0000256" key="1">
    <source>
        <dbReference type="ARBA" id="ARBA00010582"/>
    </source>
</evidence>
<dbReference type="PANTHER" id="PTHR23201">
    <property type="entry name" value="EXTENSIN, PROLINE-RICH PROTEIN"/>
    <property type="match status" value="1"/>
</dbReference>
<organism evidence="3 4">
    <name type="scientific">Prunus armeniaca</name>
    <name type="common">Apricot</name>
    <name type="synonym">Armeniaca vulgaris</name>
    <dbReference type="NCBI Taxonomy" id="36596"/>
    <lineage>
        <taxon>Eukaryota</taxon>
        <taxon>Viridiplantae</taxon>
        <taxon>Streptophyta</taxon>
        <taxon>Embryophyta</taxon>
        <taxon>Tracheophyta</taxon>
        <taxon>Spermatophyta</taxon>
        <taxon>Magnoliopsida</taxon>
        <taxon>eudicotyledons</taxon>
        <taxon>Gunneridae</taxon>
        <taxon>Pentapetalae</taxon>
        <taxon>rosids</taxon>
        <taxon>fabids</taxon>
        <taxon>Rosales</taxon>
        <taxon>Rosaceae</taxon>
        <taxon>Amygdaloideae</taxon>
        <taxon>Amygdaleae</taxon>
        <taxon>Prunus</taxon>
    </lineage>
</organism>
<evidence type="ECO:0000313" key="4">
    <source>
        <dbReference type="Proteomes" id="UP000507245"/>
    </source>
</evidence>
<evidence type="ECO:0000313" key="3">
    <source>
        <dbReference type="EMBL" id="CAB4320943.1"/>
    </source>
</evidence>
<dbReference type="AlphaFoldDB" id="A0A6J5Y953"/>
<keyword evidence="2" id="KW-0732">Signal</keyword>
<feature type="chain" id="PRO_5026692383" evidence="2">
    <location>
        <begin position="28"/>
        <end position="158"/>
    </location>
</feature>
<dbReference type="EMBL" id="CAEKKB010000008">
    <property type="protein sequence ID" value="CAB4320943.1"/>
    <property type="molecule type" value="Genomic_DNA"/>
</dbReference>
<gene>
    <name evidence="3" type="ORF">ORAREDHAP_LOCUS49994</name>
</gene>
<protein>
    <submittedName>
        <fullName evidence="3">Uncharacterized protein</fullName>
    </submittedName>
</protein>
<reference evidence="4" key="1">
    <citation type="journal article" date="2020" name="Genome Biol.">
        <title>Gamete binning: chromosome-level and haplotype-resolved genome assembly enabled by high-throughput single-cell sequencing of gamete genomes.</title>
        <authorList>
            <person name="Campoy J.A."/>
            <person name="Sun H."/>
            <person name="Goel M."/>
            <person name="Jiao W.-B."/>
            <person name="Folz-Donahue K."/>
            <person name="Wang N."/>
            <person name="Rubio M."/>
            <person name="Liu C."/>
            <person name="Kukat C."/>
            <person name="Ruiz D."/>
            <person name="Huettel B."/>
            <person name="Schneeberger K."/>
        </authorList>
    </citation>
    <scope>NUCLEOTIDE SEQUENCE [LARGE SCALE GENOMIC DNA]</scope>
    <source>
        <strain evidence="4">cv. Rojo Pasion</strain>
    </source>
</reference>
<proteinExistence type="inferred from homology"/>
<feature type="signal peptide" evidence="2">
    <location>
        <begin position="1"/>
        <end position="27"/>
    </location>
</feature>
<accession>A0A6J5Y953</accession>
<dbReference type="InterPro" id="IPR003854">
    <property type="entry name" value="GASA"/>
</dbReference>
<name>A0A6J5Y953_PRUAR</name>
<sequence>MKLYFPLLLLLLCFILLSSSLMDPAMAQAKSGDCCDNCSKMCEAEAVQDPCIKYEECKCVPSGTYGNKQCPCYKDKKGYCSDECSTRCAVAGVQDRCIEYCGICSEECKCVPSGNYGNKHECPCNKNKKGKNNDKCSTRCAVEEVQDRCIKYCGICSS</sequence>
<comment type="similarity">
    <text evidence="1">Belongs to the GASA family.</text>
</comment>